<dbReference type="PANTHER" id="PTHR32089:SF112">
    <property type="entry name" value="LYSOZYME-LIKE PROTEIN-RELATED"/>
    <property type="match status" value="1"/>
</dbReference>
<dbReference type="GO" id="GO:0006935">
    <property type="term" value="P:chemotaxis"/>
    <property type="evidence" value="ECO:0007669"/>
    <property type="project" value="InterPro"/>
</dbReference>
<dbReference type="EMBL" id="MDHN01000029">
    <property type="protein sequence ID" value="OFC70183.1"/>
    <property type="molecule type" value="Genomic_DNA"/>
</dbReference>
<dbReference type="OrthoDB" id="5675566at2"/>
<evidence type="ECO:0000313" key="9">
    <source>
        <dbReference type="Proteomes" id="UP000175691"/>
    </source>
</evidence>
<feature type="domain" description="Methyl-accepting transducer" evidence="6">
    <location>
        <begin position="249"/>
        <end position="485"/>
    </location>
</feature>
<dbReference type="CDD" id="cd11386">
    <property type="entry name" value="MCP_signal"/>
    <property type="match status" value="1"/>
</dbReference>
<dbReference type="PANTHER" id="PTHR32089">
    <property type="entry name" value="METHYL-ACCEPTING CHEMOTAXIS PROTEIN MCPB"/>
    <property type="match status" value="1"/>
</dbReference>
<evidence type="ECO:0000256" key="2">
    <source>
        <dbReference type="ARBA" id="ARBA00023224"/>
    </source>
</evidence>
<dbReference type="CDD" id="cd00130">
    <property type="entry name" value="PAS"/>
    <property type="match status" value="1"/>
</dbReference>
<feature type="domain" description="PAS" evidence="7">
    <location>
        <begin position="25"/>
        <end position="76"/>
    </location>
</feature>
<dbReference type="Pfam" id="PF08447">
    <property type="entry name" value="PAS_3"/>
    <property type="match status" value="1"/>
</dbReference>
<evidence type="ECO:0000259" key="6">
    <source>
        <dbReference type="PROSITE" id="PS50111"/>
    </source>
</evidence>
<dbReference type="Gene3D" id="1.10.287.950">
    <property type="entry name" value="Methyl-accepting chemotaxis protein"/>
    <property type="match status" value="1"/>
</dbReference>
<dbReference type="SUPFAM" id="SSF55785">
    <property type="entry name" value="PYP-like sensor domain (PAS domain)"/>
    <property type="match status" value="1"/>
</dbReference>
<dbReference type="Pfam" id="PF00015">
    <property type="entry name" value="MCPsignal"/>
    <property type="match status" value="1"/>
</dbReference>
<keyword evidence="9" id="KW-1185">Reference proteome</keyword>
<dbReference type="AlphaFoldDB" id="A0A1E7Z9G2"/>
<feature type="transmembrane region" description="Helical" evidence="5">
    <location>
        <begin position="156"/>
        <end position="189"/>
    </location>
</feature>
<dbReference type="Gene3D" id="3.30.450.20">
    <property type="entry name" value="PAS domain"/>
    <property type="match status" value="1"/>
</dbReference>
<evidence type="ECO:0000313" key="8">
    <source>
        <dbReference type="EMBL" id="OFC70183.1"/>
    </source>
</evidence>
<comment type="caution">
    <text evidence="8">The sequence shown here is derived from an EMBL/GenBank/DDBJ whole genome shotgun (WGS) entry which is preliminary data.</text>
</comment>
<name>A0A1E7Z9G2_9ALTE</name>
<dbReference type="PROSITE" id="PS50111">
    <property type="entry name" value="CHEMOTAXIS_TRANSDUC_2"/>
    <property type="match status" value="1"/>
</dbReference>
<dbReference type="PROSITE" id="PS50112">
    <property type="entry name" value="PAS"/>
    <property type="match status" value="1"/>
</dbReference>
<dbReference type="Proteomes" id="UP000175691">
    <property type="component" value="Unassembled WGS sequence"/>
</dbReference>
<sequence length="526" mass="57321">MRNNQPVTQKLYSIPKQFRLISSTDKRGIITHCNDEFVEVSGFERDELIGKNHNLVRHPDMPPDVFREMWETLSAGKIWMGLVKNRRKNGDHYWVSAFVTPVFESGAIVGYESVRVPALQHEIDRAEFRYARLRADQSSTSMGELTVHCIKSNLPFFIVGAATVCGLLLLAGLLPALVGLIGFVLCALWMAHQNKQDWLSIISLSPESYSNPLVAQTYFADYGNKARAKLVLGCELARSRTALARIEDAAGGLDVIANTTHEQAEITSTAVVQQNEATQNIASAVNQMSQAIQSVSERVDMNAESARSASKNVEEGNRKADDALSAIMSLKQAVGSISKTVQELAQSTNDIGEAASLISTIAEQTNLLALNAAIEAARAGEQGRGFAVVADEVRSLASKTRESTDKIHNIIHVLAERSERAVRVSNDGMESAEQGANIVEDTRKTLSEINSAVSVIADQTFEMASAVEEQSSVAEHINQQIVEIADGAKDTQRASESSLDASQKLRNTVTEVYSVITRFASKSNIV</sequence>
<comment type="similarity">
    <text evidence="3">Belongs to the methyl-accepting chemotaxis (MCP) protein family.</text>
</comment>
<gene>
    <name evidence="8" type="ORF">BFC18_13425</name>
</gene>
<dbReference type="InterPro" id="IPR035965">
    <property type="entry name" value="PAS-like_dom_sf"/>
</dbReference>
<dbReference type="GO" id="GO:0016020">
    <property type="term" value="C:membrane"/>
    <property type="evidence" value="ECO:0007669"/>
    <property type="project" value="UniProtKB-SubCell"/>
</dbReference>
<dbReference type="PRINTS" id="PR00260">
    <property type="entry name" value="CHEMTRNSDUCR"/>
</dbReference>
<dbReference type="GO" id="GO:0007165">
    <property type="term" value="P:signal transduction"/>
    <property type="evidence" value="ECO:0007669"/>
    <property type="project" value="UniProtKB-KW"/>
</dbReference>
<dbReference type="SMART" id="SM00283">
    <property type="entry name" value="MA"/>
    <property type="match status" value="1"/>
</dbReference>
<reference evidence="8 9" key="1">
    <citation type="submission" date="2016-08" db="EMBL/GenBank/DDBJ databases">
        <authorList>
            <person name="Seilhamer J.J."/>
        </authorList>
    </citation>
    <scope>NUCLEOTIDE SEQUENCE [LARGE SCALE GENOMIC DNA]</scope>
    <source>
        <strain evidence="8 9">KCTC 42603</strain>
    </source>
</reference>
<evidence type="ECO:0000256" key="5">
    <source>
        <dbReference type="SAM" id="Phobius"/>
    </source>
</evidence>
<dbReference type="GO" id="GO:0004888">
    <property type="term" value="F:transmembrane signaling receptor activity"/>
    <property type="evidence" value="ECO:0007669"/>
    <property type="project" value="InterPro"/>
</dbReference>
<comment type="subcellular location">
    <subcellularLocation>
        <location evidence="1">Membrane</location>
    </subcellularLocation>
</comment>
<evidence type="ECO:0000256" key="1">
    <source>
        <dbReference type="ARBA" id="ARBA00004370"/>
    </source>
</evidence>
<evidence type="ECO:0000259" key="7">
    <source>
        <dbReference type="PROSITE" id="PS50112"/>
    </source>
</evidence>
<dbReference type="InterPro" id="IPR013655">
    <property type="entry name" value="PAS_fold_3"/>
</dbReference>
<dbReference type="STRING" id="1656094.BFC18_13425"/>
<organism evidence="8 9">
    <name type="scientific">Alteromonas confluentis</name>
    <dbReference type="NCBI Taxonomy" id="1656094"/>
    <lineage>
        <taxon>Bacteria</taxon>
        <taxon>Pseudomonadati</taxon>
        <taxon>Pseudomonadota</taxon>
        <taxon>Gammaproteobacteria</taxon>
        <taxon>Alteromonadales</taxon>
        <taxon>Alteromonadaceae</taxon>
        <taxon>Alteromonas/Salinimonas group</taxon>
        <taxon>Alteromonas</taxon>
    </lineage>
</organism>
<keyword evidence="2 4" id="KW-0807">Transducer</keyword>
<keyword evidence="5" id="KW-0812">Transmembrane</keyword>
<proteinExistence type="inferred from homology"/>
<evidence type="ECO:0000256" key="3">
    <source>
        <dbReference type="ARBA" id="ARBA00029447"/>
    </source>
</evidence>
<dbReference type="NCBIfam" id="TIGR00229">
    <property type="entry name" value="sensory_box"/>
    <property type="match status" value="1"/>
</dbReference>
<dbReference type="InterPro" id="IPR000014">
    <property type="entry name" value="PAS"/>
</dbReference>
<dbReference type="InterPro" id="IPR004089">
    <property type="entry name" value="MCPsignal_dom"/>
</dbReference>
<accession>A0A1E7Z9G2</accession>
<dbReference type="RefSeq" id="WP_070125825.1">
    <property type="nucleotide sequence ID" value="NZ_MDHN01000029.1"/>
</dbReference>
<dbReference type="SUPFAM" id="SSF58104">
    <property type="entry name" value="Methyl-accepting chemotaxis protein (MCP) signaling domain"/>
    <property type="match status" value="1"/>
</dbReference>
<keyword evidence="5" id="KW-1133">Transmembrane helix</keyword>
<protein>
    <submittedName>
        <fullName evidence="8">Chemotaxis protein</fullName>
    </submittedName>
</protein>
<evidence type="ECO:0000256" key="4">
    <source>
        <dbReference type="PROSITE-ProRule" id="PRU00284"/>
    </source>
</evidence>
<dbReference type="InterPro" id="IPR004090">
    <property type="entry name" value="Chemotax_Me-accpt_rcpt"/>
</dbReference>
<keyword evidence="5" id="KW-0472">Membrane</keyword>